<sequence length="67" mass="7365">MQPCSSSWSSGHSRQSLYSELLSLLVADARNIGAKELTERLGYPAFLIKSTKLAKSAKVSIRERLSP</sequence>
<comment type="caution">
    <text evidence="1">The sequence shown here is derived from an EMBL/GenBank/DDBJ whole genome shotgun (WGS) entry which is preliminary data.</text>
</comment>
<dbReference type="AlphaFoldDB" id="E6QK27"/>
<reference evidence="1" key="1">
    <citation type="submission" date="2009-10" db="EMBL/GenBank/DDBJ databases">
        <title>Diversity of trophic interactions inside an arsenic-rich microbial ecosystem.</title>
        <authorList>
            <person name="Bertin P.N."/>
            <person name="Heinrich-Salmeron A."/>
            <person name="Pelletier E."/>
            <person name="Goulhen-Chollet F."/>
            <person name="Arsene-Ploetze F."/>
            <person name="Gallien S."/>
            <person name="Calteau A."/>
            <person name="Vallenet D."/>
            <person name="Casiot C."/>
            <person name="Chane-Woon-Ming B."/>
            <person name="Giloteaux L."/>
            <person name="Barakat M."/>
            <person name="Bonnefoy V."/>
            <person name="Bruneel O."/>
            <person name="Chandler M."/>
            <person name="Cleiss J."/>
            <person name="Duran R."/>
            <person name="Elbaz-Poulichet F."/>
            <person name="Fonknechten N."/>
            <person name="Lauga B."/>
            <person name="Mornico D."/>
            <person name="Ortet P."/>
            <person name="Schaeffer C."/>
            <person name="Siguier P."/>
            <person name="Alexander Thil Smith A."/>
            <person name="Van Dorsselaer A."/>
            <person name="Weissenbach J."/>
            <person name="Medigue C."/>
            <person name="Le Paslier D."/>
        </authorList>
    </citation>
    <scope>NUCLEOTIDE SEQUENCE</scope>
</reference>
<organism evidence="1">
    <name type="scientific">mine drainage metagenome</name>
    <dbReference type="NCBI Taxonomy" id="410659"/>
    <lineage>
        <taxon>unclassified sequences</taxon>
        <taxon>metagenomes</taxon>
        <taxon>ecological metagenomes</taxon>
    </lineage>
</organism>
<gene>
    <name evidence="1" type="ORF">CARN6_0946</name>
</gene>
<evidence type="ECO:0000313" key="1">
    <source>
        <dbReference type="EMBL" id="CBI07594.1"/>
    </source>
</evidence>
<protein>
    <submittedName>
        <fullName evidence="1">Uncharacterized protein</fullName>
    </submittedName>
</protein>
<name>E6QK27_9ZZZZ</name>
<dbReference type="EMBL" id="CABQ01000107">
    <property type="protein sequence ID" value="CBI07594.1"/>
    <property type="molecule type" value="Genomic_DNA"/>
</dbReference>
<accession>E6QK27</accession>
<proteinExistence type="predicted"/>